<dbReference type="Pfam" id="PF02945">
    <property type="entry name" value="Endonuclease_7"/>
    <property type="match status" value="1"/>
</dbReference>
<proteinExistence type="predicted"/>
<protein>
    <recommendedName>
        <fullName evidence="3">Endonuclease VII</fullName>
    </recommendedName>
</protein>
<dbReference type="InterPro" id="IPR044925">
    <property type="entry name" value="His-Me_finger_sf"/>
</dbReference>
<dbReference type="Gene3D" id="3.40.1800.10">
    <property type="entry name" value="His-Me finger endonucleases"/>
    <property type="match status" value="1"/>
</dbReference>
<reference evidence="1" key="1">
    <citation type="submission" date="2022-10" db="EMBL/GenBank/DDBJ databases">
        <authorList>
            <person name="Peng H."/>
        </authorList>
    </citation>
    <scope>NUCLEOTIDE SEQUENCE</scope>
</reference>
<gene>
    <name evidence="1" type="ORF">302_00038</name>
</gene>
<dbReference type="EMBL" id="OP620756">
    <property type="protein sequence ID" value="UZT48349.1"/>
    <property type="molecule type" value="Genomic_DNA"/>
</dbReference>
<evidence type="ECO:0000313" key="1">
    <source>
        <dbReference type="EMBL" id="UZT48349.1"/>
    </source>
</evidence>
<organism evidence="1 2">
    <name type="scientific">Klebsiella phage vB_KpnP_K2044-302</name>
    <dbReference type="NCBI Taxonomy" id="2996175"/>
    <lineage>
        <taxon>Viruses</taxon>
        <taxon>Duplodnaviria</taxon>
        <taxon>Heunggongvirae</taxon>
        <taxon>Uroviricota</taxon>
        <taxon>Caudoviricetes</taxon>
        <taxon>Autographivirales</taxon>
        <taxon>Autotranscriptaviridae</taxon>
        <taxon>Studiervirinae</taxon>
        <taxon>Przondovirus</taxon>
        <taxon>Przondovirus K2044302</taxon>
    </lineage>
</organism>
<name>A0A9E8G5V1_9CAUD</name>
<evidence type="ECO:0000313" key="2">
    <source>
        <dbReference type="Proteomes" id="UP001162953"/>
    </source>
</evidence>
<dbReference type="SUPFAM" id="SSF54060">
    <property type="entry name" value="His-Me finger endonucleases"/>
    <property type="match status" value="1"/>
</dbReference>
<sequence>MKKCTGCKQIKPKSEFFFKVKEKGYLMPRCKECERERKRGKDHRSSHLANRYGISIEDYDRMLVEQGHSCKLCGAHQSTLRRRLAVDHCHSTGCVRGLLCDDCNIALGKMKDNIETLQNAIDYLKEKR</sequence>
<dbReference type="InterPro" id="IPR004211">
    <property type="entry name" value="Endonuclease_7"/>
</dbReference>
<dbReference type="Proteomes" id="UP001162953">
    <property type="component" value="Segment"/>
</dbReference>
<keyword evidence="2" id="KW-1185">Reference proteome</keyword>
<evidence type="ECO:0008006" key="3">
    <source>
        <dbReference type="Google" id="ProtNLM"/>
    </source>
</evidence>
<accession>A0A9E8G5V1</accession>
<dbReference type="InterPro" id="IPR038563">
    <property type="entry name" value="Endonuclease_7_sf"/>
</dbReference>